<protein>
    <recommendedName>
        <fullName evidence="4">WD40 repeat protein</fullName>
    </recommendedName>
</protein>
<dbReference type="SUPFAM" id="SSF82171">
    <property type="entry name" value="DPP6 N-terminal domain-like"/>
    <property type="match status" value="1"/>
</dbReference>
<proteinExistence type="predicted"/>
<evidence type="ECO:0000313" key="3">
    <source>
        <dbReference type="Proteomes" id="UP000624325"/>
    </source>
</evidence>
<dbReference type="EMBL" id="BONC01000070">
    <property type="protein sequence ID" value="GIF60545.1"/>
    <property type="molecule type" value="Genomic_DNA"/>
</dbReference>
<keyword evidence="1" id="KW-0472">Membrane</keyword>
<dbReference type="Proteomes" id="UP000624325">
    <property type="component" value="Unassembled WGS sequence"/>
</dbReference>
<comment type="caution">
    <text evidence="2">The sequence shown here is derived from an EMBL/GenBank/DDBJ whole genome shotgun (WGS) entry which is preliminary data.</text>
</comment>
<name>A0ABQ4CCQ0_9ACTN</name>
<sequence>MGMAIARARRRRLGVWMSAAAVVAVLLGLAVPWGLSRGKAVPTAPSSLPDRVGAPHWGTASVDSSPAGAASVVFGAPSWWLTGSKGVLAVVGASDDSYRLTDELGDLLYAGEQAILSPDGSRLATVGLVTDLNKGTSVALPVPDGVPQAWSPDGRTLAVVAYDAPYARQPDGSEVPTPVQATLHLADLASHTYERVADLDPRGVHDGYTVAFAPDGTKLAYQSAQTITVATVAGETVSQFTTSGHLAGKGAWTPDGMGLTLVSQRRCCDGDSYPARWQLSVVDPANGQARSAPAIPELPGLVAVRLLGWSPAGEAVVAALYPEPDISVVGFDTAAETLSVAHLRFTDYQWVRETKVLAVGPGGASRTLLSAPEQEMLSVDVADNVIAGGQARTGQPPRGLGTRLLGTVVVIVALAVALAVVVRRAGNRLRRAPRGPVI</sequence>
<feature type="transmembrane region" description="Helical" evidence="1">
    <location>
        <begin position="404"/>
        <end position="422"/>
    </location>
</feature>
<evidence type="ECO:0000256" key="1">
    <source>
        <dbReference type="SAM" id="Phobius"/>
    </source>
</evidence>
<evidence type="ECO:0000313" key="2">
    <source>
        <dbReference type="EMBL" id="GIF60545.1"/>
    </source>
</evidence>
<reference evidence="2 3" key="1">
    <citation type="submission" date="2021-01" db="EMBL/GenBank/DDBJ databases">
        <title>Whole genome shotgun sequence of Asanoa iriomotensis NBRC 100142.</title>
        <authorList>
            <person name="Komaki H."/>
            <person name="Tamura T."/>
        </authorList>
    </citation>
    <scope>NUCLEOTIDE SEQUENCE [LARGE SCALE GENOMIC DNA]</scope>
    <source>
        <strain evidence="2 3">NBRC 100142</strain>
    </source>
</reference>
<keyword evidence="3" id="KW-1185">Reference proteome</keyword>
<dbReference type="Gene3D" id="2.120.10.30">
    <property type="entry name" value="TolB, C-terminal domain"/>
    <property type="match status" value="1"/>
</dbReference>
<evidence type="ECO:0008006" key="4">
    <source>
        <dbReference type="Google" id="ProtNLM"/>
    </source>
</evidence>
<organism evidence="2 3">
    <name type="scientific">Asanoa iriomotensis</name>
    <dbReference type="NCBI Taxonomy" id="234613"/>
    <lineage>
        <taxon>Bacteria</taxon>
        <taxon>Bacillati</taxon>
        <taxon>Actinomycetota</taxon>
        <taxon>Actinomycetes</taxon>
        <taxon>Micromonosporales</taxon>
        <taxon>Micromonosporaceae</taxon>
        <taxon>Asanoa</taxon>
    </lineage>
</organism>
<keyword evidence="1" id="KW-0812">Transmembrane</keyword>
<gene>
    <name evidence="2" type="ORF">Air01nite_66400</name>
</gene>
<accession>A0ABQ4CCQ0</accession>
<keyword evidence="1" id="KW-1133">Transmembrane helix</keyword>
<dbReference type="InterPro" id="IPR011042">
    <property type="entry name" value="6-blade_b-propeller_TolB-like"/>
</dbReference>